<dbReference type="Proteomes" id="UP001041814">
    <property type="component" value="Unassembled WGS sequence"/>
</dbReference>
<dbReference type="EMBL" id="NRRU01000030">
    <property type="protein sequence ID" value="MBK1713077.1"/>
    <property type="molecule type" value="Genomic_DNA"/>
</dbReference>
<dbReference type="SUPFAM" id="SSF56112">
    <property type="entry name" value="Protein kinase-like (PK-like)"/>
    <property type="match status" value="1"/>
</dbReference>
<sequence length="364" mass="39846">MTHDERIARFARISAALALLGDRQLGRVVDQAEQLATGIGGTTLAFEIEGCRVFAKRVRLTDLERRPENRMSTANLFGLPTFCQRNVGSVGFGAWRELAANVMTTGWVLSRQLESFPLMYHWRVLDGAAAPGAAALLDDPADIADMAAYWEGCEAMDLRLRALAEASASIVIFLEHLPWNLSDWLEQQRAAGPQALEAACALVEHGLTVDVPKMNRLGLLHGDAHHRNVLTDGERLYFADLGLATSGRFVLSADERDYLEQHASLDRAYVLAKWVNWLIKSWSPAASTPQDCMERVQAVAQGQAPQQLVPGLPGVAAEIIRRHAPVAAAVNDFYAQLHGERRSAPYPRQRIEALLQAAAGEPGG</sequence>
<dbReference type="InterPro" id="IPR011009">
    <property type="entry name" value="Kinase-like_dom_sf"/>
</dbReference>
<reference evidence="1" key="1">
    <citation type="submission" date="2017-08" db="EMBL/GenBank/DDBJ databases">
        <authorList>
            <person name="Imhoff J.F."/>
            <person name="Rahn T."/>
            <person name="Kuenzel S."/>
            <person name="Neulinger S.C."/>
        </authorList>
    </citation>
    <scope>NUCLEOTIDE SEQUENCE</scope>
    <source>
        <strain evidence="1">IM 151</strain>
    </source>
</reference>
<evidence type="ECO:0000313" key="2">
    <source>
        <dbReference type="Proteomes" id="UP001041814"/>
    </source>
</evidence>
<proteinExistence type="predicted"/>
<accession>A0ABS1DSU2</accession>
<protein>
    <recommendedName>
        <fullName evidence="3">Serine/threonine protein phosphatase</fullName>
    </recommendedName>
</protein>
<evidence type="ECO:0000313" key="1">
    <source>
        <dbReference type="EMBL" id="MBK1713077.1"/>
    </source>
</evidence>
<name>A0ABS1DSU2_RUBGE</name>
<evidence type="ECO:0008006" key="3">
    <source>
        <dbReference type="Google" id="ProtNLM"/>
    </source>
</evidence>
<organism evidence="1 2">
    <name type="scientific">Rubrivivax gelatinosus</name>
    <name type="common">Rhodocyclus gelatinosus</name>
    <name type="synonym">Rhodopseudomonas gelatinosa</name>
    <dbReference type="NCBI Taxonomy" id="28068"/>
    <lineage>
        <taxon>Bacteria</taxon>
        <taxon>Pseudomonadati</taxon>
        <taxon>Pseudomonadota</taxon>
        <taxon>Betaproteobacteria</taxon>
        <taxon>Burkholderiales</taxon>
        <taxon>Sphaerotilaceae</taxon>
        <taxon>Rubrivivax</taxon>
    </lineage>
</organism>
<gene>
    <name evidence="1" type="ORF">CKO43_09830</name>
</gene>
<reference evidence="1" key="2">
    <citation type="journal article" date="2020" name="Microorganisms">
        <title>Osmotic Adaptation and Compatible Solute Biosynthesis of Phototrophic Bacteria as Revealed from Genome Analyses.</title>
        <authorList>
            <person name="Imhoff J.F."/>
            <person name="Rahn T."/>
            <person name="Kunzel S."/>
            <person name="Keller A."/>
            <person name="Neulinger S.C."/>
        </authorList>
    </citation>
    <scope>NUCLEOTIDE SEQUENCE</scope>
    <source>
        <strain evidence="1">IM 151</strain>
    </source>
</reference>
<keyword evidence="2" id="KW-1185">Reference proteome</keyword>
<dbReference type="RefSeq" id="WP_200378533.1">
    <property type="nucleotide sequence ID" value="NZ_NRRU01000030.1"/>
</dbReference>
<comment type="caution">
    <text evidence="1">The sequence shown here is derived from an EMBL/GenBank/DDBJ whole genome shotgun (WGS) entry which is preliminary data.</text>
</comment>